<evidence type="ECO:0000256" key="3">
    <source>
        <dbReference type="ARBA" id="ARBA00022630"/>
    </source>
</evidence>
<evidence type="ECO:0000256" key="4">
    <source>
        <dbReference type="ARBA" id="ARBA00022827"/>
    </source>
</evidence>
<evidence type="ECO:0000256" key="5">
    <source>
        <dbReference type="PIRSR" id="PIRSR000137-2"/>
    </source>
</evidence>
<dbReference type="Pfam" id="PF05199">
    <property type="entry name" value="GMC_oxred_C"/>
    <property type="match status" value="1"/>
</dbReference>
<gene>
    <name evidence="8" type="ORF">AAG570_010204</name>
</gene>
<dbReference type="PROSITE" id="PS00624">
    <property type="entry name" value="GMC_OXRED_2"/>
    <property type="match status" value="1"/>
</dbReference>
<feature type="binding site" evidence="5">
    <location>
        <position position="289"/>
    </location>
    <ligand>
        <name>FAD</name>
        <dbReference type="ChEBI" id="CHEBI:57692"/>
    </ligand>
</feature>
<dbReference type="InterPro" id="IPR012132">
    <property type="entry name" value="GMC_OxRdtase"/>
</dbReference>
<keyword evidence="4 5" id="KW-0274">FAD</keyword>
<feature type="domain" description="Glucose-methanol-choline oxidoreductase N-terminal" evidence="7">
    <location>
        <begin position="328"/>
        <end position="342"/>
    </location>
</feature>
<keyword evidence="9" id="KW-1185">Reference proteome</keyword>
<evidence type="ECO:0000256" key="1">
    <source>
        <dbReference type="ARBA" id="ARBA00001974"/>
    </source>
</evidence>
<dbReference type="InterPro" id="IPR000172">
    <property type="entry name" value="GMC_OxRdtase_N"/>
</dbReference>
<comment type="cofactor">
    <cofactor evidence="1 5">
        <name>FAD</name>
        <dbReference type="ChEBI" id="CHEBI:57692"/>
    </cofactor>
</comment>
<accession>A0ABD0Z020</accession>
<keyword evidence="3" id="KW-0285">Flavoprotein</keyword>
<evidence type="ECO:0000259" key="7">
    <source>
        <dbReference type="PROSITE" id="PS00624"/>
    </source>
</evidence>
<evidence type="ECO:0000256" key="2">
    <source>
        <dbReference type="ARBA" id="ARBA00010790"/>
    </source>
</evidence>
<protein>
    <recommendedName>
        <fullName evidence="7">Glucose-methanol-choline oxidoreductase N-terminal domain-containing protein</fullName>
    </recommendedName>
</protein>
<dbReference type="EMBL" id="JBFDAA010000005">
    <property type="protein sequence ID" value="KAL1132247.1"/>
    <property type="molecule type" value="Genomic_DNA"/>
</dbReference>
<dbReference type="Gene3D" id="3.50.50.60">
    <property type="entry name" value="FAD/NAD(P)-binding domain"/>
    <property type="match status" value="1"/>
</dbReference>
<dbReference type="Gene3D" id="3.30.560.10">
    <property type="entry name" value="Glucose Oxidase, domain 3"/>
    <property type="match status" value="1"/>
</dbReference>
<reference evidence="8 9" key="1">
    <citation type="submission" date="2024-07" db="EMBL/GenBank/DDBJ databases">
        <title>Chromosome-level genome assembly of the water stick insect Ranatra chinensis (Heteroptera: Nepidae).</title>
        <authorList>
            <person name="Liu X."/>
        </authorList>
    </citation>
    <scope>NUCLEOTIDE SEQUENCE [LARGE SCALE GENOMIC DNA]</scope>
    <source>
        <strain evidence="8">Cailab_2021Rc</strain>
        <tissue evidence="8">Muscle</tissue>
    </source>
</reference>
<dbReference type="InterPro" id="IPR036188">
    <property type="entry name" value="FAD/NAD-bd_sf"/>
</dbReference>
<organism evidence="8 9">
    <name type="scientific">Ranatra chinensis</name>
    <dbReference type="NCBI Taxonomy" id="642074"/>
    <lineage>
        <taxon>Eukaryota</taxon>
        <taxon>Metazoa</taxon>
        <taxon>Ecdysozoa</taxon>
        <taxon>Arthropoda</taxon>
        <taxon>Hexapoda</taxon>
        <taxon>Insecta</taxon>
        <taxon>Pterygota</taxon>
        <taxon>Neoptera</taxon>
        <taxon>Paraneoptera</taxon>
        <taxon>Hemiptera</taxon>
        <taxon>Heteroptera</taxon>
        <taxon>Panheteroptera</taxon>
        <taxon>Nepomorpha</taxon>
        <taxon>Nepidae</taxon>
        <taxon>Ranatrinae</taxon>
        <taxon>Ranatra</taxon>
    </lineage>
</organism>
<feature type="binding site" evidence="5">
    <location>
        <position position="147"/>
    </location>
    <ligand>
        <name>FAD</name>
        <dbReference type="ChEBI" id="CHEBI:57692"/>
    </ligand>
</feature>
<dbReference type="Pfam" id="PF00732">
    <property type="entry name" value="GMC_oxred_N"/>
    <property type="match status" value="1"/>
</dbReference>
<feature type="region of interest" description="Disordered" evidence="6">
    <location>
        <begin position="653"/>
        <end position="672"/>
    </location>
</feature>
<comment type="similarity">
    <text evidence="2">Belongs to the GMC oxidoreductase family.</text>
</comment>
<evidence type="ECO:0000256" key="6">
    <source>
        <dbReference type="SAM" id="MobiDB-lite"/>
    </source>
</evidence>
<comment type="caution">
    <text evidence="8">The sequence shown here is derived from an EMBL/GenBank/DDBJ whole genome shotgun (WGS) entry which is preliminary data.</text>
</comment>
<sequence length="672" mass="74232">MPCSSSGKWWIENPCPGHTTGIAGTIFRQLINTLILSQCALSPPCSYPDDFGPFVAESACNGSVLFDYIIVGGGTAGSVIANRLSEIHSWKILLMEAGGDPPMTVDVPRFHSSLQLSCIDWQFRTEPEKGLFQGMIDKRNNWPQGKVLGGSSSIGRMLYTRGNSYDYDSWCRAGNKGWSFKDVLNYFKKAEDVKDLNLKQCPELASIHGLGGYLTLSEFNSKKTLIPSLKTYAKELKYEDIKEPQGTAQTGFFSAHGTLRDGERLNLAKAYLNPVKNRPNLFVIKHAHVTKILICDSTKRAYGVEYRLRNETETRVVKAKREVIVTAGALNSPKLLMLSGIGPADHLKEVGVPLVADLPVGLNLQDHVTFLGAVISLNRSKEAVTPRDELDDCYEFLSRRSGTLATILESEVLGFIGIDDDDIPDLEIFHYFVPRNDFEILEQFTRSVPFTAEVEDIYRELVKKKDLLILMPILLHPESRGRIKLASKDPFAPPLIQAGYLQNAADLNGMLSSVQFIRRAAETAALKRHEAELKRLDFRGCCDEEFHTDAYWACVMSYSATTFNDAVGTVKMGPDNDTSAVVTPDLKVRGVLGLRVADSSIMPTIPTGNVMAATVMVAEKASDMIRNEWLGSKHSDASNAKLAPDRSAKVQIANKGPTDFDRIANTPESQLN</sequence>
<dbReference type="SUPFAM" id="SSF54373">
    <property type="entry name" value="FAD-linked reductases, C-terminal domain"/>
    <property type="match status" value="1"/>
</dbReference>
<dbReference type="InterPro" id="IPR007867">
    <property type="entry name" value="GMC_OxRtase_C"/>
</dbReference>
<dbReference type="SUPFAM" id="SSF51905">
    <property type="entry name" value="FAD/NAD(P)-binding domain"/>
    <property type="match status" value="1"/>
</dbReference>
<dbReference type="PANTHER" id="PTHR11552:SF147">
    <property type="entry name" value="CHOLINE DEHYDROGENASE, MITOCHONDRIAL"/>
    <property type="match status" value="1"/>
</dbReference>
<dbReference type="PIRSF" id="PIRSF000137">
    <property type="entry name" value="Alcohol_oxidase"/>
    <property type="match status" value="1"/>
</dbReference>
<evidence type="ECO:0000313" key="9">
    <source>
        <dbReference type="Proteomes" id="UP001558652"/>
    </source>
</evidence>
<dbReference type="AlphaFoldDB" id="A0ABD0Z020"/>
<dbReference type="PANTHER" id="PTHR11552">
    <property type="entry name" value="GLUCOSE-METHANOL-CHOLINE GMC OXIDOREDUCTASE"/>
    <property type="match status" value="1"/>
</dbReference>
<name>A0ABD0Z020_9HEMI</name>
<evidence type="ECO:0000313" key="8">
    <source>
        <dbReference type="EMBL" id="KAL1132247.1"/>
    </source>
</evidence>
<proteinExistence type="inferred from homology"/>
<dbReference type="Proteomes" id="UP001558652">
    <property type="component" value="Unassembled WGS sequence"/>
</dbReference>